<feature type="domain" description="Mur ligase C-terminal" evidence="4">
    <location>
        <begin position="206"/>
        <end position="337"/>
    </location>
</feature>
<evidence type="ECO:0000256" key="3">
    <source>
        <dbReference type="ARBA" id="ARBA00022840"/>
    </source>
</evidence>
<dbReference type="PANTHER" id="PTHR43024:SF1">
    <property type="entry name" value="UDP-N-ACETYLMURAMOYL-TRIPEPTIDE--D-ALANYL-D-ALANINE LIGASE"/>
    <property type="match status" value="1"/>
</dbReference>
<dbReference type="Pfam" id="PF02875">
    <property type="entry name" value="Mur_ligase_C"/>
    <property type="match status" value="1"/>
</dbReference>
<keyword evidence="2" id="KW-0547">Nucleotide-binding</keyword>
<comment type="caution">
    <text evidence="6">The sequence shown here is derived from an EMBL/GenBank/DDBJ whole genome shotgun (WGS) entry which is preliminary data.</text>
</comment>
<name>A0A1G2E4Q5_9BACT</name>
<dbReference type="SUPFAM" id="SSF53244">
    <property type="entry name" value="MurD-like peptide ligases, peptide-binding domain"/>
    <property type="match status" value="1"/>
</dbReference>
<evidence type="ECO:0000256" key="2">
    <source>
        <dbReference type="ARBA" id="ARBA00022741"/>
    </source>
</evidence>
<keyword evidence="1" id="KW-0436">Ligase</keyword>
<dbReference type="InterPro" id="IPR013221">
    <property type="entry name" value="Mur_ligase_cen"/>
</dbReference>
<dbReference type="SUPFAM" id="SSF53623">
    <property type="entry name" value="MurD-like peptide ligases, catalytic domain"/>
    <property type="match status" value="1"/>
</dbReference>
<evidence type="ECO:0000259" key="4">
    <source>
        <dbReference type="Pfam" id="PF02875"/>
    </source>
</evidence>
<reference evidence="6 7" key="1">
    <citation type="journal article" date="2016" name="Nat. Commun.">
        <title>Thousands of microbial genomes shed light on interconnected biogeochemical processes in an aquifer system.</title>
        <authorList>
            <person name="Anantharaman K."/>
            <person name="Brown C.T."/>
            <person name="Hug L.A."/>
            <person name="Sharon I."/>
            <person name="Castelle C.J."/>
            <person name="Probst A.J."/>
            <person name="Thomas B.C."/>
            <person name="Singh A."/>
            <person name="Wilkins M.J."/>
            <person name="Karaoz U."/>
            <person name="Brodie E.L."/>
            <person name="Williams K.H."/>
            <person name="Hubbard S.S."/>
            <person name="Banfield J.F."/>
        </authorList>
    </citation>
    <scope>NUCLEOTIDE SEQUENCE [LARGE SCALE GENOMIC DNA]</scope>
</reference>
<organism evidence="6 7">
    <name type="scientific">Candidatus Nealsonbacteria bacterium RIFCSPHIGHO2_01_FULL_43_31</name>
    <dbReference type="NCBI Taxonomy" id="1801665"/>
    <lineage>
        <taxon>Bacteria</taxon>
        <taxon>Candidatus Nealsoniibacteriota</taxon>
    </lineage>
</organism>
<dbReference type="Gene3D" id="3.90.190.20">
    <property type="entry name" value="Mur ligase, C-terminal domain"/>
    <property type="match status" value="1"/>
</dbReference>
<dbReference type="EMBL" id="MHMA01000005">
    <property type="protein sequence ID" value="OGZ20642.1"/>
    <property type="molecule type" value="Genomic_DNA"/>
</dbReference>
<protein>
    <recommendedName>
        <fullName evidence="8">Mur ligase central domain-containing protein</fullName>
    </recommendedName>
</protein>
<dbReference type="PANTHER" id="PTHR43024">
    <property type="entry name" value="UDP-N-ACETYLMURAMOYL-TRIPEPTIDE--D-ALANYL-D-ALANINE LIGASE"/>
    <property type="match status" value="1"/>
</dbReference>
<evidence type="ECO:0000256" key="1">
    <source>
        <dbReference type="ARBA" id="ARBA00022598"/>
    </source>
</evidence>
<evidence type="ECO:0000259" key="5">
    <source>
        <dbReference type="Pfam" id="PF08245"/>
    </source>
</evidence>
<dbReference type="GO" id="GO:0005524">
    <property type="term" value="F:ATP binding"/>
    <property type="evidence" value="ECO:0007669"/>
    <property type="project" value="UniProtKB-KW"/>
</dbReference>
<dbReference type="Gene3D" id="3.40.1190.10">
    <property type="entry name" value="Mur-like, catalytic domain"/>
    <property type="match status" value="1"/>
</dbReference>
<dbReference type="InterPro" id="IPR004101">
    <property type="entry name" value="Mur_ligase_C"/>
</dbReference>
<dbReference type="Pfam" id="PF08245">
    <property type="entry name" value="Mur_ligase_M"/>
    <property type="match status" value="1"/>
</dbReference>
<accession>A0A1G2E4Q5</accession>
<feature type="domain" description="Mur ligase central" evidence="5">
    <location>
        <begin position="93"/>
        <end position="183"/>
    </location>
</feature>
<dbReference type="InterPro" id="IPR036565">
    <property type="entry name" value="Mur-like_cat_sf"/>
</dbReference>
<dbReference type="Proteomes" id="UP000178721">
    <property type="component" value="Unassembled WGS sequence"/>
</dbReference>
<evidence type="ECO:0000313" key="7">
    <source>
        <dbReference type="Proteomes" id="UP000178721"/>
    </source>
</evidence>
<dbReference type="InterPro" id="IPR051046">
    <property type="entry name" value="MurCDEF_CellWall_CoF430Synth"/>
</dbReference>
<keyword evidence="3" id="KW-0067">ATP-binding</keyword>
<evidence type="ECO:0008006" key="8">
    <source>
        <dbReference type="Google" id="ProtNLM"/>
    </source>
</evidence>
<dbReference type="InterPro" id="IPR036615">
    <property type="entry name" value="Mur_ligase_C_dom_sf"/>
</dbReference>
<dbReference type="AlphaFoldDB" id="A0A1G2E4Q5"/>
<gene>
    <name evidence="6" type="ORF">A2654_00860</name>
</gene>
<dbReference type="GO" id="GO:0016881">
    <property type="term" value="F:acid-amino acid ligase activity"/>
    <property type="evidence" value="ECO:0007669"/>
    <property type="project" value="InterPro"/>
</dbReference>
<proteinExistence type="predicted"/>
<evidence type="ECO:0000313" key="6">
    <source>
        <dbReference type="EMBL" id="OGZ20642.1"/>
    </source>
</evidence>
<sequence length="351" mass="38646">MKMNNTFNKIKIILTKPKVILVAGRGRETAARAISQLNKDVLIYQVDAAHFNDAKFLLKNSRSVILVATHMGEYEFNKEFFAGQKPDTAFIEELVKNLPAQARLVLNFDDETIRDIKSQTSVSTLSFGFGARADIQATDIFLTQSPSPGTNFKINYEGNIVPVWLKNLFGKEHIYAALASVAVGELLGLNLVEISAALKSYQGFPGRMKLIEGIKNTLILDDSESASPLSMAEALDVLKRIEISDSDKRGRKIAVLGDIVGAGQYTPEIHETIGEEVKVSADLLFTVGLRAKFYAEGAKKKGLAQDKIFSFNEAGGASLALQQEMKEGDFILIDGSRELQMIKIVDEIRKI</sequence>